<accession>A0ABT1RTT2</accession>
<gene>
    <name evidence="2" type="ORF">NE619_17940</name>
</gene>
<evidence type="ECO:0000313" key="2">
    <source>
        <dbReference type="EMBL" id="MCQ4638614.1"/>
    </source>
</evidence>
<evidence type="ECO:0000313" key="3">
    <source>
        <dbReference type="Proteomes" id="UP001524502"/>
    </source>
</evidence>
<dbReference type="NCBIfam" id="NF033559">
    <property type="entry name" value="transpos_IS1634"/>
    <property type="match status" value="1"/>
</dbReference>
<dbReference type="Pfam" id="PF01609">
    <property type="entry name" value="DDE_Tnp_1"/>
    <property type="match status" value="1"/>
</dbReference>
<organism evidence="2 3">
    <name type="scientific">Anaerovorax odorimutans</name>
    <dbReference type="NCBI Taxonomy" id="109327"/>
    <lineage>
        <taxon>Bacteria</taxon>
        <taxon>Bacillati</taxon>
        <taxon>Bacillota</taxon>
        <taxon>Clostridia</taxon>
        <taxon>Peptostreptococcales</taxon>
        <taxon>Anaerovoracaceae</taxon>
        <taxon>Anaerovorax</taxon>
    </lineage>
</organism>
<dbReference type="SUPFAM" id="SSF53098">
    <property type="entry name" value="Ribonuclease H-like"/>
    <property type="match status" value="1"/>
</dbReference>
<feature type="domain" description="Transposase IS4-like" evidence="1">
    <location>
        <begin position="220"/>
        <end position="501"/>
    </location>
</feature>
<dbReference type="Proteomes" id="UP001524502">
    <property type="component" value="Unassembled WGS sequence"/>
</dbReference>
<dbReference type="InterPro" id="IPR047654">
    <property type="entry name" value="IS1634_transpos"/>
</dbReference>
<dbReference type="PANTHER" id="PTHR34614:SF2">
    <property type="entry name" value="TRANSPOSASE IS4-LIKE DOMAIN-CONTAINING PROTEIN"/>
    <property type="match status" value="1"/>
</dbReference>
<dbReference type="RefSeq" id="WP_256133821.1">
    <property type="nucleotide sequence ID" value="NZ_JANFXK010000053.1"/>
</dbReference>
<comment type="caution">
    <text evidence="2">The sequence shown here is derived from an EMBL/GenBank/DDBJ whole genome shotgun (WGS) entry which is preliminary data.</text>
</comment>
<evidence type="ECO:0000259" key="1">
    <source>
        <dbReference type="Pfam" id="PF01609"/>
    </source>
</evidence>
<reference evidence="2 3" key="1">
    <citation type="submission" date="2022-06" db="EMBL/GenBank/DDBJ databases">
        <title>Isolation of gut microbiota from human fecal samples.</title>
        <authorList>
            <person name="Pamer E.G."/>
            <person name="Barat B."/>
            <person name="Waligurski E."/>
            <person name="Medina S."/>
            <person name="Paddock L."/>
            <person name="Mostad J."/>
        </authorList>
    </citation>
    <scope>NUCLEOTIDE SEQUENCE [LARGE SCALE GENOMIC DNA]</scope>
    <source>
        <strain evidence="2 3">SL.3.17</strain>
    </source>
</reference>
<protein>
    <submittedName>
        <fullName evidence="2">IS1634 family transposase</fullName>
    </submittedName>
</protein>
<proteinExistence type="predicted"/>
<keyword evidence="3" id="KW-1185">Reference proteome</keyword>
<dbReference type="PANTHER" id="PTHR34614">
    <property type="match status" value="1"/>
</dbReference>
<dbReference type="EMBL" id="JANFXK010000053">
    <property type="protein sequence ID" value="MCQ4638614.1"/>
    <property type="molecule type" value="Genomic_DNA"/>
</dbReference>
<sequence length="583" mass="67485">MRVRTGKTSNGRLFYIIKTYYDTKGVEHTITVEKLGNEHDIRQRTGRDPDEWARERAKYLTEKEKEANKNVTVEFSPSSLLTKDYQYTFNIGYLFLQKIFHELKLDQLCAAIQADSKITFNLSDSLAKLCYGRILHPSSKLATFAFSKTLLEQPDFEEHQMYRALDVLADHFDTIQAGLYKNSFALGNRNTSVIYYDCTNFFFEAEEPDADGLRRHGKSKENRPLPLVEMGLFIDQDGIPLTMSIHPGNTNEQTTLKPLEKKLLRDFALSKFIVCTDAGLCSKANKRFNSLGNRAFITTQSLKKLNKDLRETALSPTQWRLMGDKQPYKSYDITKIDEEKHPNSVFYKELPVDHTDFDERILVTYSIKYRDYTRKIREGQVARAEKALKNSGVRAKKHANDFRRFIRKECYTADGELAEKSRQSIDVDAIAKEARYDGFYAVSTNLMDDDPSDIAAVSHQRWQIEQCFRTMKSEFKARPAYVRKDNRIKAHFLTCFIALVLYKYLEKRLGNNYSCEAITDTLRNMEVRELVGEGYLPTYTRTTLTDDLHETFGFRTDYQIVTKAAMKKVVAASKKRKLYAKKA</sequence>
<dbReference type="InterPro" id="IPR012337">
    <property type="entry name" value="RNaseH-like_sf"/>
</dbReference>
<name>A0ABT1RTT2_9FIRM</name>
<dbReference type="InterPro" id="IPR002559">
    <property type="entry name" value="Transposase_11"/>
</dbReference>